<accession>A0A564W6N1</accession>
<gene>
    <name evidence="2" type="primary">pgdA_2</name>
    <name evidence="2" type="ORF">RSSSTS7063_00922</name>
</gene>
<dbReference type="Proteomes" id="UP000408482">
    <property type="component" value="Unassembled WGS sequence"/>
</dbReference>
<dbReference type="SUPFAM" id="SSF88713">
    <property type="entry name" value="Glycoside hydrolase/deacetylase"/>
    <property type="match status" value="1"/>
</dbReference>
<name>A0A564W6N1_9FIRM</name>
<keyword evidence="2" id="KW-0378">Hydrolase</keyword>
<evidence type="ECO:0000313" key="2">
    <source>
        <dbReference type="EMBL" id="VUX40320.1"/>
    </source>
</evidence>
<organism evidence="2 3">
    <name type="scientific">Blautia luti</name>
    <dbReference type="NCBI Taxonomy" id="89014"/>
    <lineage>
        <taxon>Bacteria</taxon>
        <taxon>Bacillati</taxon>
        <taxon>Bacillota</taxon>
        <taxon>Clostridia</taxon>
        <taxon>Lachnospirales</taxon>
        <taxon>Lachnospiraceae</taxon>
        <taxon>Blautia</taxon>
    </lineage>
</organism>
<proteinExistence type="predicted"/>
<dbReference type="AlphaFoldDB" id="A0A564W6N1"/>
<feature type="domain" description="NodB homology" evidence="1">
    <location>
        <begin position="39"/>
        <end position="279"/>
    </location>
</feature>
<dbReference type="Gene3D" id="3.20.20.370">
    <property type="entry name" value="Glycoside hydrolase/deacetylase"/>
    <property type="match status" value="1"/>
</dbReference>
<dbReference type="EC" id="3.5.1.-" evidence="2"/>
<dbReference type="InterPro" id="IPR037950">
    <property type="entry name" value="PgdA-like"/>
</dbReference>
<dbReference type="InterPro" id="IPR002509">
    <property type="entry name" value="NODB_dom"/>
</dbReference>
<dbReference type="RefSeq" id="WP_144094947.1">
    <property type="nucleotide sequence ID" value="NZ_CABHMX010000033.1"/>
</dbReference>
<protein>
    <submittedName>
        <fullName evidence="2">Peptidoglycan deacetylase</fullName>
        <ecNumber evidence="2">3.5.1.-</ecNumber>
    </submittedName>
</protein>
<dbReference type="Pfam" id="PF01522">
    <property type="entry name" value="Polysacc_deac_1"/>
    <property type="match status" value="1"/>
</dbReference>
<keyword evidence="3" id="KW-1185">Reference proteome</keyword>
<evidence type="ECO:0000313" key="3">
    <source>
        <dbReference type="Proteomes" id="UP000408482"/>
    </source>
</evidence>
<dbReference type="PANTHER" id="PTHR47561:SF1">
    <property type="entry name" value="POLYSACCHARIDE DEACETYLASE FAMILY PROTEIN (AFU_ORTHOLOGUE AFUA_6G05030)"/>
    <property type="match status" value="1"/>
</dbReference>
<dbReference type="GO" id="GO:0005975">
    <property type="term" value="P:carbohydrate metabolic process"/>
    <property type="evidence" value="ECO:0007669"/>
    <property type="project" value="InterPro"/>
</dbReference>
<dbReference type="CDD" id="cd10938">
    <property type="entry name" value="CE4_HpPgdA_like"/>
    <property type="match status" value="1"/>
</dbReference>
<reference evidence="2 3" key="1">
    <citation type="submission" date="2019-07" db="EMBL/GenBank/DDBJ databases">
        <authorList>
            <person name="Hibberd C M."/>
            <person name="Gehrig L. J."/>
            <person name="Chang H.-W."/>
            <person name="Venkatesh S."/>
        </authorList>
    </citation>
    <scope>NUCLEOTIDE SEQUENCE [LARGE SCALE GENOMIC DNA]</scope>
    <source>
        <strain evidence="2">Blautia_luti_SSTS_Bg7063</strain>
    </source>
</reference>
<dbReference type="InterPro" id="IPR011330">
    <property type="entry name" value="Glyco_hydro/deAcase_b/a-brl"/>
</dbReference>
<dbReference type="PANTHER" id="PTHR47561">
    <property type="entry name" value="POLYSACCHARIDE DEACETYLASE FAMILY PROTEIN (AFU_ORTHOLOGUE AFUA_6G05030)"/>
    <property type="match status" value="1"/>
</dbReference>
<dbReference type="PROSITE" id="PS51677">
    <property type="entry name" value="NODB"/>
    <property type="match status" value="1"/>
</dbReference>
<dbReference type="EMBL" id="CABHNW010000149">
    <property type="protein sequence ID" value="VUX40320.1"/>
    <property type="molecule type" value="Genomic_DNA"/>
</dbReference>
<evidence type="ECO:0000259" key="1">
    <source>
        <dbReference type="PROSITE" id="PS51677"/>
    </source>
</evidence>
<sequence length="279" mass="31949">MKLERPKWPENKKCSAMITINLNAELFWLQLDPTCKDMPKTLSLGQYGMTRGVDRILKILEERGIRATFFTPGWVAEQYPDKLKAIVEKGHEIAALGYHHEHMALLSEEEQESAIKKGIQAIEKVCGVTPKGFRSPEGELTLDTLRIAKKNGLVYSSNLCDDDRPYWKDLGEDKILEIPIHWVNYDLPYFAFNYHPAFPAGQGRIANYTGVLNNWKDEFFGCHEYGLCYVLQLDPAAIGAPGRIGLLEELLDYIETFDGVWWTTGEEMYEYCLKSSQDR</sequence>
<dbReference type="GO" id="GO:0016810">
    <property type="term" value="F:hydrolase activity, acting on carbon-nitrogen (but not peptide) bonds"/>
    <property type="evidence" value="ECO:0007669"/>
    <property type="project" value="InterPro"/>
</dbReference>